<feature type="non-terminal residue" evidence="1">
    <location>
        <position position="40"/>
    </location>
</feature>
<protein>
    <submittedName>
        <fullName evidence="1">Uncharacterized protein</fullName>
    </submittedName>
</protein>
<gene>
    <name evidence="1" type="ORF">PSYJA_44386</name>
</gene>
<dbReference type="Proteomes" id="UP000004471">
    <property type="component" value="Unassembled WGS sequence"/>
</dbReference>
<sequence>GQGGVNRTEQQALKVRHCFEFYTLLLSNAGDPRQVGKPYK</sequence>
<accession>F3FZQ8</accession>
<reference evidence="1 2" key="1">
    <citation type="journal article" date="2011" name="PLoS Pathog.">
        <title>Dynamic evolution of pathogenicity revealed by sequencing and comparative genomics of 19 Pseudomonas syringae isolates.</title>
        <authorList>
            <person name="Baltrus D.A."/>
            <person name="Nishimura M.T."/>
            <person name="Romanchuk A."/>
            <person name="Chang J.H."/>
            <person name="Mukhtar M.S."/>
            <person name="Cherkis K."/>
            <person name="Roach J."/>
            <person name="Grant S.R."/>
            <person name="Jones C.D."/>
            <person name="Dangl J.L."/>
        </authorList>
    </citation>
    <scope>NUCLEOTIDE SEQUENCE [LARGE SCALE GENOMIC DNA]</scope>
    <source>
        <strain evidence="2">M301072PT</strain>
    </source>
</reference>
<organism evidence="1 2">
    <name type="scientific">Pseudomonas syringae pv. japonica str. M301072</name>
    <dbReference type="NCBI Taxonomy" id="629262"/>
    <lineage>
        <taxon>Bacteria</taxon>
        <taxon>Pseudomonadati</taxon>
        <taxon>Pseudomonadota</taxon>
        <taxon>Gammaproteobacteria</taxon>
        <taxon>Pseudomonadales</taxon>
        <taxon>Pseudomonadaceae</taxon>
        <taxon>Pseudomonas</taxon>
        <taxon>Pseudomonas syringae</taxon>
    </lineage>
</organism>
<dbReference type="EMBL" id="AEAH01003934">
    <property type="protein sequence ID" value="EGH35700.1"/>
    <property type="molecule type" value="Genomic_DNA"/>
</dbReference>
<proteinExistence type="predicted"/>
<comment type="caution">
    <text evidence="1">The sequence shown here is derived from an EMBL/GenBank/DDBJ whole genome shotgun (WGS) entry which is preliminary data.</text>
</comment>
<feature type="non-terminal residue" evidence="1">
    <location>
        <position position="1"/>
    </location>
</feature>
<name>F3FZQ8_PSESX</name>
<evidence type="ECO:0000313" key="2">
    <source>
        <dbReference type="Proteomes" id="UP000004471"/>
    </source>
</evidence>
<evidence type="ECO:0000313" key="1">
    <source>
        <dbReference type="EMBL" id="EGH35700.1"/>
    </source>
</evidence>
<dbReference type="AlphaFoldDB" id="F3FZQ8"/>
<dbReference type="HOGENOM" id="CLU_3281713_0_0_6"/>